<protein>
    <submittedName>
        <fullName evidence="3">Putative HTH homeodomain DNA binding protein</fullName>
    </submittedName>
</protein>
<dbReference type="EMBL" id="JX100814">
    <property type="protein sequence ID" value="AFU86507.1"/>
    <property type="molecule type" value="Genomic_DNA"/>
</dbReference>
<evidence type="ECO:0000313" key="3">
    <source>
        <dbReference type="EMBL" id="AFU86507.1"/>
    </source>
</evidence>
<dbReference type="InterPro" id="IPR055247">
    <property type="entry name" value="InsJ-like_HTH"/>
</dbReference>
<name>K4K2U5_9CAUD</name>
<reference evidence="3 4" key="1">
    <citation type="journal article" date="2012" name="BMC Genomics">
        <title>The Caulobacter crescentus phage phiCbK: genomics of a canonical phage.</title>
        <authorList>
            <person name="Gill J.J."/>
            <person name="Berry J.D."/>
            <person name="Russell W.K."/>
            <person name="Lessor L."/>
            <person name="Escobar Garcia D.A."/>
            <person name="Hernandez D."/>
            <person name="Kane A."/>
            <person name="Keene J."/>
            <person name="Maddox M."/>
            <person name="Martin R."/>
            <person name="Mohan S."/>
            <person name="Thorn A.M."/>
            <person name="Russell D.H."/>
            <person name="Young R."/>
        </authorList>
    </citation>
    <scope>NUCLEOTIDE SEQUENCE [LARGE SCALE GENOMIC DNA]</scope>
</reference>
<evidence type="ECO:0000259" key="2">
    <source>
        <dbReference type="Pfam" id="PF13518"/>
    </source>
</evidence>
<accession>K4K2U5</accession>
<dbReference type="GO" id="GO:0003677">
    <property type="term" value="F:DNA binding"/>
    <property type="evidence" value="ECO:0007669"/>
    <property type="project" value="UniProtKB-KW"/>
</dbReference>
<organism evidence="3 4">
    <name type="scientific">Caulobacter phage CcrRogue</name>
    <dbReference type="NCBI Taxonomy" id="2927986"/>
    <lineage>
        <taxon>Viruses</taxon>
        <taxon>Duplodnaviria</taxon>
        <taxon>Heunggongvirae</taxon>
        <taxon>Uroviricota</taxon>
        <taxon>Caudoviricetes</taxon>
        <taxon>Jeanschmidtviridae</taxon>
        <taxon>Poindextervirus</taxon>
        <taxon>Poindextervirus rogue</taxon>
    </lineage>
</organism>
<feature type="region of interest" description="Disordered" evidence="1">
    <location>
        <begin position="90"/>
        <end position="110"/>
    </location>
</feature>
<dbReference type="KEGG" id="vg:13995806"/>
<feature type="domain" description="Insertion element IS150 protein InsJ-like helix-turn-helix" evidence="2">
    <location>
        <begin position="61"/>
        <end position="106"/>
    </location>
</feature>
<keyword evidence="3" id="KW-0238">DNA-binding</keyword>
<feature type="compositionally biased region" description="Basic residues" evidence="1">
    <location>
        <begin position="96"/>
        <end position="110"/>
    </location>
</feature>
<evidence type="ECO:0000313" key="4">
    <source>
        <dbReference type="Proteomes" id="UP000000461"/>
    </source>
</evidence>
<dbReference type="Proteomes" id="UP000000461">
    <property type="component" value="Segment"/>
</dbReference>
<evidence type="ECO:0000256" key="1">
    <source>
        <dbReference type="SAM" id="MobiDB-lite"/>
    </source>
</evidence>
<gene>
    <name evidence="3" type="ORF">CcrRogue_gp025</name>
</gene>
<sequence length="152" mass="16932">MPNLPSRYDHEQVIALYESGMTFMEIAEKIGGQHNSLRTIVAKKAPHLLRPAGPRPKFDHAEAVNLYLSGEENYETLAQRYGVSRSAVQQIVSGKAKGRRPSKRRPSPRAKIRIDELLALKAKGLRNADLARHFGCSPAAISNTFRKLEAKT</sequence>
<proteinExistence type="predicted"/>
<keyword evidence="4" id="KW-1185">Reference proteome</keyword>
<dbReference type="Pfam" id="PF13518">
    <property type="entry name" value="HTH_28"/>
    <property type="match status" value="1"/>
</dbReference>
<keyword evidence="3" id="KW-0371">Homeobox</keyword>